<organism evidence="1">
    <name type="scientific">Hypoxylon sp. H064</name>
    <dbReference type="NCBI Taxonomy" id="558191"/>
    <lineage>
        <taxon>Eukaryota</taxon>
        <taxon>Fungi</taxon>
        <taxon>Dikarya</taxon>
        <taxon>Ascomycota</taxon>
        <taxon>Pezizomycotina</taxon>
        <taxon>Sordariomycetes</taxon>
        <taxon>Xylariomycetidae</taxon>
        <taxon>Xylariales</taxon>
        <taxon>Hypoxylaceae</taxon>
        <taxon>Hypoxylon</taxon>
    </lineage>
</organism>
<proteinExistence type="predicted"/>
<reference evidence="1" key="1">
    <citation type="submission" date="2010-02" db="EMBL/GenBank/DDBJ databases">
        <title>Delimiting species boundaries in Hypoxylon and Annulohypoxylon genera found in the northern part of Thailand.</title>
        <authorList>
            <person name="Phosri C."/>
            <person name="Suwannasai N."/>
            <person name="Whalley A.J.S."/>
            <person name="Martin M.P."/>
            <person name="Sihanonth P."/>
        </authorList>
    </citation>
    <scope>NUCLEOTIDE SEQUENCE</scope>
</reference>
<name>L0N823_9PEZI</name>
<protein>
    <submittedName>
        <fullName evidence="1">Actin</fullName>
    </submittedName>
</protein>
<sequence length="69" mass="7991">VSSPPSSNQHPRLSLTMASNLKYILTWNSSLHCWTSPPPWVSSCSLITYLRYAQRQYLTACQYHDWYGP</sequence>
<feature type="non-terminal residue" evidence="1">
    <location>
        <position position="1"/>
    </location>
</feature>
<accession>L0N823</accession>
<feature type="non-terminal residue" evidence="1">
    <location>
        <position position="69"/>
    </location>
</feature>
<dbReference type="EMBL" id="FN668635">
    <property type="protein sequence ID" value="CBJ93276.1"/>
    <property type="molecule type" value="Genomic_DNA"/>
</dbReference>
<gene>
    <name evidence="1" type="primary">actin</name>
</gene>
<evidence type="ECO:0000313" key="1">
    <source>
        <dbReference type="EMBL" id="CBJ93276.1"/>
    </source>
</evidence>
<dbReference type="AlphaFoldDB" id="L0N823"/>